<dbReference type="Proteomes" id="UP000470010">
    <property type="component" value="Unassembled WGS sequence"/>
</dbReference>
<dbReference type="SMART" id="SM01134">
    <property type="entry name" value="DeoRC"/>
    <property type="match status" value="1"/>
</dbReference>
<dbReference type="Pfam" id="PF00455">
    <property type="entry name" value="DeoRC"/>
    <property type="match status" value="1"/>
</dbReference>
<dbReference type="InterPro" id="IPR037171">
    <property type="entry name" value="NagB/RpiA_transferase-like"/>
</dbReference>
<name>A0A7K0G8X8_9ACTN</name>
<dbReference type="InterPro" id="IPR036388">
    <property type="entry name" value="WH-like_DNA-bd_sf"/>
</dbReference>
<dbReference type="SUPFAM" id="SSF100950">
    <property type="entry name" value="NagB/RpiA/CoA transferase-like"/>
    <property type="match status" value="1"/>
</dbReference>
<dbReference type="PRINTS" id="PR00037">
    <property type="entry name" value="HTHLACR"/>
</dbReference>
<proteinExistence type="predicted"/>
<feature type="domain" description="HTH deoR-type" evidence="7">
    <location>
        <begin position="3"/>
        <end position="58"/>
    </location>
</feature>
<dbReference type="Pfam" id="PF08220">
    <property type="entry name" value="HTH_DeoR"/>
    <property type="match status" value="1"/>
</dbReference>
<dbReference type="InterPro" id="IPR014036">
    <property type="entry name" value="DeoR-like_C"/>
</dbReference>
<dbReference type="PANTHER" id="PTHR30363">
    <property type="entry name" value="HTH-TYPE TRANSCRIPTIONAL REGULATOR SRLR-RELATED"/>
    <property type="match status" value="1"/>
</dbReference>
<dbReference type="SUPFAM" id="SSF46785">
    <property type="entry name" value="Winged helix' DNA-binding domain"/>
    <property type="match status" value="1"/>
</dbReference>
<dbReference type="PROSITE" id="PS51000">
    <property type="entry name" value="HTH_DEOR_2"/>
    <property type="match status" value="1"/>
</dbReference>
<dbReference type="InterPro" id="IPR001034">
    <property type="entry name" value="DeoR_HTH"/>
</dbReference>
<sequence length="254" mass="28178">MIKAERQSFIKEMVEREGTLSVHEIAAHLEVSEMTVRRDLEELSMRGELVRVHGGARSAEAYQPSMLRREYSHAEKRNRNVDEKAAAAARAVQLIEPNTTIFLGTGTTVEQMIPLLPSYHLRIVVNSLAIFNMLEARNGYELCLIGGTFRPRTGAFVGPLAEDAISKLGLDAAFVGANGISDGGVFTSNADEGRFQQIAFDRADARYLVADASKIGKRDFFEFYQLMNLDALVCDAAISERARKMVDEFTEVLV</sequence>
<evidence type="ECO:0000313" key="9">
    <source>
        <dbReference type="Proteomes" id="UP000470010"/>
    </source>
</evidence>
<dbReference type="PANTHER" id="PTHR30363:SF4">
    <property type="entry name" value="GLYCEROL-3-PHOSPHATE REGULON REPRESSOR"/>
    <property type="match status" value="1"/>
</dbReference>
<dbReference type="InterPro" id="IPR050313">
    <property type="entry name" value="Carb_Metab_HTH_regulators"/>
</dbReference>
<protein>
    <recommendedName>
        <fullName evidence="1">Lactose phosphotransferase system repressor</fullName>
    </recommendedName>
</protein>
<keyword evidence="5" id="KW-0804">Transcription</keyword>
<evidence type="ECO:0000256" key="2">
    <source>
        <dbReference type="ARBA" id="ARBA00022491"/>
    </source>
</evidence>
<dbReference type="PROSITE" id="PS00894">
    <property type="entry name" value="HTH_DEOR_1"/>
    <property type="match status" value="1"/>
</dbReference>
<comment type="function">
    <text evidence="6">Repressor of the lactose catabolism operon. Galactose-6-phosphate is the inducer.</text>
</comment>
<dbReference type="RefSeq" id="WP_144688566.1">
    <property type="nucleotide sequence ID" value="NZ_VLLQ01000009.1"/>
</dbReference>
<accession>A0A7K0G8X8</accession>
<keyword evidence="9" id="KW-1185">Reference proteome</keyword>
<dbReference type="Gene3D" id="1.10.10.10">
    <property type="entry name" value="Winged helix-like DNA-binding domain superfamily/Winged helix DNA-binding domain"/>
    <property type="match status" value="1"/>
</dbReference>
<comment type="caution">
    <text evidence="8">The sequence shown here is derived from an EMBL/GenBank/DDBJ whole genome shotgun (WGS) entry which is preliminary data.</text>
</comment>
<evidence type="ECO:0000259" key="7">
    <source>
        <dbReference type="PROSITE" id="PS51000"/>
    </source>
</evidence>
<dbReference type="InterPro" id="IPR036390">
    <property type="entry name" value="WH_DNA-bd_sf"/>
</dbReference>
<evidence type="ECO:0000256" key="4">
    <source>
        <dbReference type="ARBA" id="ARBA00023125"/>
    </source>
</evidence>
<organism evidence="8 9">
    <name type="scientific">Enorma shizhengliae</name>
    <dbReference type="NCBI Taxonomy" id="2606615"/>
    <lineage>
        <taxon>Bacteria</taxon>
        <taxon>Bacillati</taxon>
        <taxon>Actinomycetota</taxon>
        <taxon>Coriobacteriia</taxon>
        <taxon>Coriobacteriales</taxon>
        <taxon>Coriobacteriaceae</taxon>
        <taxon>Enorma</taxon>
    </lineage>
</organism>
<dbReference type="EMBL" id="VTFZ01000008">
    <property type="protein sequence ID" value="MRX80293.1"/>
    <property type="molecule type" value="Genomic_DNA"/>
</dbReference>
<evidence type="ECO:0000256" key="1">
    <source>
        <dbReference type="ARBA" id="ARBA00021390"/>
    </source>
</evidence>
<keyword evidence="2" id="KW-0678">Repressor</keyword>
<keyword evidence="3" id="KW-0805">Transcription regulation</keyword>
<evidence type="ECO:0000313" key="8">
    <source>
        <dbReference type="EMBL" id="MRX80293.1"/>
    </source>
</evidence>
<evidence type="ECO:0000256" key="3">
    <source>
        <dbReference type="ARBA" id="ARBA00023015"/>
    </source>
</evidence>
<dbReference type="SMART" id="SM00420">
    <property type="entry name" value="HTH_DEOR"/>
    <property type="match status" value="1"/>
</dbReference>
<evidence type="ECO:0000256" key="6">
    <source>
        <dbReference type="ARBA" id="ARBA00024937"/>
    </source>
</evidence>
<dbReference type="Gene3D" id="3.40.50.1360">
    <property type="match status" value="1"/>
</dbReference>
<dbReference type="AlphaFoldDB" id="A0A7K0G8X8"/>
<keyword evidence="4" id="KW-0238">DNA-binding</keyword>
<dbReference type="GO" id="GO:0003700">
    <property type="term" value="F:DNA-binding transcription factor activity"/>
    <property type="evidence" value="ECO:0007669"/>
    <property type="project" value="InterPro"/>
</dbReference>
<dbReference type="InterPro" id="IPR018356">
    <property type="entry name" value="Tscrpt_reg_HTH_DeoR_CS"/>
</dbReference>
<gene>
    <name evidence="8" type="ORF">GJE22_06770</name>
</gene>
<dbReference type="GO" id="GO:0003677">
    <property type="term" value="F:DNA binding"/>
    <property type="evidence" value="ECO:0007669"/>
    <property type="project" value="UniProtKB-KW"/>
</dbReference>
<evidence type="ECO:0000256" key="5">
    <source>
        <dbReference type="ARBA" id="ARBA00023163"/>
    </source>
</evidence>
<reference evidence="9" key="1">
    <citation type="submission" date="2019-08" db="EMBL/GenBank/DDBJ databases">
        <title>Arthrobacter sp. nov., isolated from plateau pika and Tibetan wild ass.</title>
        <authorList>
            <person name="Ge Y."/>
        </authorList>
    </citation>
    <scope>NUCLEOTIDE SEQUENCE [LARGE SCALE GENOMIC DNA]</scope>
    <source>
        <strain evidence="9">HF-1365</strain>
    </source>
</reference>